<dbReference type="AlphaFoldDB" id="A0A2M7Q571"/>
<dbReference type="EMBL" id="PFKX01000035">
    <property type="protein sequence ID" value="PIY58543.1"/>
    <property type="molecule type" value="Genomic_DNA"/>
</dbReference>
<proteinExistence type="predicted"/>
<sequence>MISKWSNLKPEAIRLRKQGRSLPYVHMKLGVPKSTLSYWFKDVVLTPSQYKKLHQDWKEALVKARKVAVKWHNNEKLRRLQLAEQEGLTLLKNIDTSNVHTTELALALLYLGEGTKAKDETGMGSSDPLILKFFITCLRQIYQITESKIKCELHLRADQDPEEMLVFWSKELKVSKSNFTKPYLDKRTEGSKTYDYYKGVCLVRCGTVAIQRKLGYVAKHFCNEVSARVQ</sequence>
<reference evidence="2" key="1">
    <citation type="submission" date="2017-09" db="EMBL/GenBank/DDBJ databases">
        <title>Depth-based differentiation of microbial function through sediment-hosted aquifers and enrichment of novel symbionts in the deep terrestrial subsurface.</title>
        <authorList>
            <person name="Probst A.J."/>
            <person name="Ladd B."/>
            <person name="Jarett J.K."/>
            <person name="Geller-Mcgrath D.E."/>
            <person name="Sieber C.M.K."/>
            <person name="Emerson J.B."/>
            <person name="Anantharaman K."/>
            <person name="Thomas B.C."/>
            <person name="Malmstrom R."/>
            <person name="Stieglmeier M."/>
            <person name="Klingl A."/>
            <person name="Woyke T."/>
            <person name="Ryan C.M."/>
            <person name="Banfield J.F."/>
        </authorList>
    </citation>
    <scope>NUCLEOTIDE SEQUENCE [LARGE SCALE GENOMIC DNA]</scope>
</reference>
<evidence type="ECO:0000313" key="1">
    <source>
        <dbReference type="EMBL" id="PIY58543.1"/>
    </source>
</evidence>
<dbReference type="Proteomes" id="UP000230732">
    <property type="component" value="Unassembled WGS sequence"/>
</dbReference>
<organism evidence="1 2">
    <name type="scientific">Candidatus Yonathbacteria bacterium CG_4_10_14_0_8_um_filter_43_17</name>
    <dbReference type="NCBI Taxonomy" id="1975099"/>
    <lineage>
        <taxon>Bacteria</taxon>
        <taxon>Candidatus Yonathiibacteriota</taxon>
    </lineage>
</organism>
<gene>
    <name evidence="1" type="ORF">COY98_01480</name>
</gene>
<comment type="caution">
    <text evidence="1">The sequence shown here is derived from an EMBL/GenBank/DDBJ whole genome shotgun (WGS) entry which is preliminary data.</text>
</comment>
<accession>A0A2M7Q571</accession>
<protein>
    <submittedName>
        <fullName evidence="1">Uncharacterized protein</fullName>
    </submittedName>
</protein>
<name>A0A2M7Q571_9BACT</name>
<evidence type="ECO:0000313" key="2">
    <source>
        <dbReference type="Proteomes" id="UP000230732"/>
    </source>
</evidence>